<organism evidence="1 2">
    <name type="scientific">Geobacillus stearothermophilus</name>
    <name type="common">Bacillus stearothermophilus</name>
    <dbReference type="NCBI Taxonomy" id="1422"/>
    <lineage>
        <taxon>Bacteria</taxon>
        <taxon>Bacillati</taxon>
        <taxon>Bacillota</taxon>
        <taxon>Bacilli</taxon>
        <taxon>Bacillales</taxon>
        <taxon>Anoxybacillaceae</taxon>
        <taxon>Geobacillus</taxon>
    </lineage>
</organism>
<reference evidence="1 2" key="1">
    <citation type="submission" date="2016-01" db="EMBL/GenBank/DDBJ databases">
        <title>Draft Genome Sequences of Seven Thermophilic Sporeformers Isolated from Foods.</title>
        <authorList>
            <person name="Berendsen E.M."/>
            <person name="Wells-Bennik M.H."/>
            <person name="Krawcyk A.O."/>
            <person name="De Jong A."/>
            <person name="Holsappel S."/>
            <person name="Eijlander R.T."/>
            <person name="Kuipers O.P."/>
        </authorList>
    </citation>
    <scope>NUCLEOTIDE SEQUENCE [LARGE SCALE GENOMIC DNA]</scope>
    <source>
        <strain evidence="1 2">B4114</strain>
    </source>
</reference>
<evidence type="ECO:0000313" key="1">
    <source>
        <dbReference type="EMBL" id="KYD31492.1"/>
    </source>
</evidence>
<dbReference type="EMBL" id="LQYY01000142">
    <property type="protein sequence ID" value="KYD31492.1"/>
    <property type="molecule type" value="Genomic_DNA"/>
</dbReference>
<sequence>MLVSVDVTAFVKVVNESPILLYNRKAETTGDFREKYSFPF</sequence>
<dbReference type="Proteomes" id="UP000075517">
    <property type="component" value="Unassembled WGS sequence"/>
</dbReference>
<evidence type="ECO:0000313" key="2">
    <source>
        <dbReference type="Proteomes" id="UP000075517"/>
    </source>
</evidence>
<accession>A0A150N4H3</accession>
<protein>
    <submittedName>
        <fullName evidence="1">Uncharacterized protein</fullName>
    </submittedName>
</protein>
<dbReference type="AlphaFoldDB" id="A0A150N4H3"/>
<gene>
    <name evidence="1" type="ORF">B4114_1659</name>
</gene>
<name>A0A150N4H3_GEOSE</name>
<comment type="caution">
    <text evidence="1">The sequence shown here is derived from an EMBL/GenBank/DDBJ whole genome shotgun (WGS) entry which is preliminary data.</text>
</comment>
<proteinExistence type="predicted"/>
<dbReference type="PATRIC" id="fig|1422.17.peg.1746"/>